<evidence type="ECO:0000313" key="3">
    <source>
        <dbReference type="Proteomes" id="UP000510938"/>
    </source>
</evidence>
<protein>
    <submittedName>
        <fullName evidence="2">P44/Msp2 family outer membrane protein</fullName>
    </submittedName>
</protein>
<dbReference type="InterPro" id="IPR002566">
    <property type="entry name" value="Msp4_OMP-like"/>
</dbReference>
<dbReference type="Proteomes" id="UP000510938">
    <property type="component" value="Chromosome"/>
</dbReference>
<sequence>MMSMAIVMAGNDVRAHDDVSALDTGGAGYFYVGLDYSPAFSKIRDFSIRESNGETKAVYPYLKDGKSVKLESNKFDWNTPDPRIGFKDNMLVAMEGSVGYGIGGARVELEIGYERFKTKGIRDSGSKEDEADTVYLLAKELAYDVVTGQTDNLAAALARTSGKDIVQFAKAVKISAPNIDGKVCHGQHMKIDNTATSATKYTDKVEEGSQSGTAQCSGFGGTGTTKGLVAFATGVGLEDNKNWPTGKAAKTSSGTVYGAPNSNAKAVAGDLVALNSDEKTIVAGLLAKTIEGGEVVEIRAVSSTSVMVNACYDLLSEGLGVVPYACVGLGGNFVGVVDGHITPKLAYRLKAGLSYQLSPEISAFAGGFYHRVVGDGVYDDLPAQRLVDDTSPAGRTKDTAIANFSMAYVGGEFGVRFAF</sequence>
<name>A0A7H9E0Z2_ANAPH</name>
<dbReference type="Gene3D" id="2.40.160.20">
    <property type="match status" value="1"/>
</dbReference>
<dbReference type="SUPFAM" id="SSF56925">
    <property type="entry name" value="OMPA-like"/>
    <property type="match status" value="1"/>
</dbReference>
<dbReference type="EMBL" id="CP046639">
    <property type="protein sequence ID" value="QLL67099.1"/>
    <property type="molecule type" value="Genomic_DNA"/>
</dbReference>
<evidence type="ECO:0000259" key="1">
    <source>
        <dbReference type="Pfam" id="PF01617"/>
    </source>
</evidence>
<feature type="domain" description="Msp4/OMP-like" evidence="1">
    <location>
        <begin position="27"/>
        <end position="143"/>
    </location>
</feature>
<dbReference type="AlphaFoldDB" id="A0A7H9E0Z2"/>
<dbReference type="FunFam" id="2.40.160.20:FF:000006">
    <property type="entry name" value="p44/Msp2 family outer membrane protein"/>
    <property type="match status" value="1"/>
</dbReference>
<feature type="domain" description="Msp4/OMP-like" evidence="1">
    <location>
        <begin position="263"/>
        <end position="419"/>
    </location>
</feature>
<evidence type="ECO:0000313" key="2">
    <source>
        <dbReference type="EMBL" id="QLL67099.1"/>
    </source>
</evidence>
<gene>
    <name evidence="2" type="ORF">O998_05280</name>
</gene>
<organism evidence="2 3">
    <name type="scientific">Anaplasma phagocytophilum str. Norway variant1</name>
    <dbReference type="NCBI Taxonomy" id="1392506"/>
    <lineage>
        <taxon>Bacteria</taxon>
        <taxon>Pseudomonadati</taxon>
        <taxon>Pseudomonadota</taxon>
        <taxon>Alphaproteobacteria</taxon>
        <taxon>Rickettsiales</taxon>
        <taxon>Anaplasmataceae</taxon>
        <taxon>Anaplasma</taxon>
        <taxon>phagocytophilum group</taxon>
    </lineage>
</organism>
<proteinExistence type="predicted"/>
<dbReference type="Pfam" id="PF01617">
    <property type="entry name" value="Surface_Ag_2"/>
    <property type="match status" value="2"/>
</dbReference>
<dbReference type="RefSeq" id="WP_180843586.1">
    <property type="nucleotide sequence ID" value="NZ_CP046639.1"/>
</dbReference>
<dbReference type="InterPro" id="IPR011250">
    <property type="entry name" value="OMP/PagP_B-barrel"/>
</dbReference>
<reference evidence="2 3" key="1">
    <citation type="submission" date="2019-12" db="EMBL/GenBank/DDBJ databases">
        <title>A sheep strain of Anaplasma phagocytophilum contains multiple genomes.</title>
        <authorList>
            <person name="Barbet A.F."/>
            <person name="Crosby F.L."/>
            <person name="Eskeland S."/>
            <person name="Stuen S."/>
            <person name="Granquist E.G."/>
            <person name="Munderloh U.G."/>
        </authorList>
    </citation>
    <scope>NUCLEOTIDE SEQUENCE [LARGE SCALE GENOMIC DNA]</scope>
    <source>
        <strain evidence="2 3">Norway Variant 1</strain>
    </source>
</reference>
<accession>A0A7H9E0Z2</accession>